<dbReference type="PANTHER" id="PTHR13011:SF0">
    <property type="entry name" value="GENERAL TRANSCRIPTION FACTOR IIF SUBUNIT 1"/>
    <property type="match status" value="1"/>
</dbReference>
<dbReference type="RefSeq" id="XP_060460161.1">
    <property type="nucleotide sequence ID" value="XM_060603915.1"/>
</dbReference>
<feature type="compositionally biased region" description="Basic and acidic residues" evidence="7">
    <location>
        <begin position="374"/>
        <end position="394"/>
    </location>
</feature>
<dbReference type="EMBL" id="AP028219">
    <property type="protein sequence ID" value="BEI94896.1"/>
    <property type="molecule type" value="Genomic_DNA"/>
</dbReference>
<keyword evidence="3" id="KW-0805">Transcription regulation</keyword>
<evidence type="ECO:0000256" key="5">
    <source>
        <dbReference type="ARBA" id="ARBA00023163"/>
    </source>
</evidence>
<feature type="compositionally biased region" description="Basic and acidic residues" evidence="7">
    <location>
        <begin position="724"/>
        <end position="740"/>
    </location>
</feature>
<dbReference type="GO" id="GO:0006367">
    <property type="term" value="P:transcription initiation at RNA polymerase II promoter"/>
    <property type="evidence" value="ECO:0007669"/>
    <property type="project" value="InterPro"/>
</dbReference>
<accession>A0AA48L9X8</accession>
<dbReference type="GO" id="GO:0032968">
    <property type="term" value="P:positive regulation of transcription elongation by RNA polymerase II"/>
    <property type="evidence" value="ECO:0007669"/>
    <property type="project" value="InterPro"/>
</dbReference>
<protein>
    <recommendedName>
        <fullName evidence="10">Transcription initiation factor IIF subunit alpha</fullName>
    </recommendedName>
</protein>
<feature type="compositionally biased region" description="Low complexity" evidence="7">
    <location>
        <begin position="532"/>
        <end position="557"/>
    </location>
</feature>
<feature type="region of interest" description="Disordered" evidence="7">
    <location>
        <begin position="1"/>
        <end position="60"/>
    </location>
</feature>
<dbReference type="InterPro" id="IPR008851">
    <property type="entry name" value="TFIIF-alpha"/>
</dbReference>
<keyword evidence="4" id="KW-0238">DNA-binding</keyword>
<organism evidence="8 9">
    <name type="scientific">Cutaneotrichosporon cavernicola</name>
    <dbReference type="NCBI Taxonomy" id="279322"/>
    <lineage>
        <taxon>Eukaryota</taxon>
        <taxon>Fungi</taxon>
        <taxon>Dikarya</taxon>
        <taxon>Basidiomycota</taxon>
        <taxon>Agaricomycotina</taxon>
        <taxon>Tremellomycetes</taxon>
        <taxon>Trichosporonales</taxon>
        <taxon>Trichosporonaceae</taxon>
        <taxon>Cutaneotrichosporon</taxon>
    </lineage>
</organism>
<dbReference type="SUPFAM" id="SSF50916">
    <property type="entry name" value="Rap30/74 interaction domains"/>
    <property type="match status" value="1"/>
</dbReference>
<gene>
    <name evidence="8" type="primary">TFG1</name>
    <name evidence="8" type="ORF">CcaverHIS019_0704770</name>
</gene>
<dbReference type="GO" id="GO:0001096">
    <property type="term" value="F:TFIIF-class transcription factor complex binding"/>
    <property type="evidence" value="ECO:0007669"/>
    <property type="project" value="TreeGrafter"/>
</dbReference>
<feature type="region of interest" description="Disordered" evidence="7">
    <location>
        <begin position="274"/>
        <end position="298"/>
    </location>
</feature>
<feature type="compositionally biased region" description="Acidic residues" evidence="7">
    <location>
        <begin position="446"/>
        <end position="470"/>
    </location>
</feature>
<dbReference type="InterPro" id="IPR011039">
    <property type="entry name" value="TFIIF_interaction"/>
</dbReference>
<feature type="compositionally biased region" description="Basic and acidic residues" evidence="7">
    <location>
        <begin position="274"/>
        <end position="286"/>
    </location>
</feature>
<reference evidence="8" key="1">
    <citation type="journal article" date="2023" name="BMC Genomics">
        <title>Chromosome-level genome assemblies of Cutaneotrichosporon spp. (Trichosporonales, Basidiomycota) reveal imbalanced evolution between nucleotide sequences and chromosome synteny.</title>
        <authorList>
            <person name="Kobayashi Y."/>
            <person name="Kayamori A."/>
            <person name="Aoki K."/>
            <person name="Shiwa Y."/>
            <person name="Matsutani M."/>
            <person name="Fujita N."/>
            <person name="Sugita T."/>
            <person name="Iwasaki W."/>
            <person name="Tanaka N."/>
            <person name="Takashima M."/>
        </authorList>
    </citation>
    <scope>NUCLEOTIDE SEQUENCE</scope>
    <source>
        <strain evidence="8">HIS019</strain>
    </source>
</reference>
<proteinExistence type="inferred from homology"/>
<evidence type="ECO:0000256" key="1">
    <source>
        <dbReference type="ARBA" id="ARBA00004123"/>
    </source>
</evidence>
<evidence type="ECO:0000256" key="4">
    <source>
        <dbReference type="ARBA" id="ARBA00023125"/>
    </source>
</evidence>
<feature type="compositionally biased region" description="Basic and acidic residues" evidence="7">
    <location>
        <begin position="422"/>
        <end position="432"/>
    </location>
</feature>
<feature type="region of interest" description="Disordered" evidence="7">
    <location>
        <begin position="343"/>
        <end position="651"/>
    </location>
</feature>
<evidence type="ECO:0008006" key="10">
    <source>
        <dbReference type="Google" id="ProtNLM"/>
    </source>
</evidence>
<evidence type="ECO:0000313" key="8">
    <source>
        <dbReference type="EMBL" id="BEI94896.1"/>
    </source>
</evidence>
<feature type="compositionally biased region" description="Basic and acidic residues" evidence="7">
    <location>
        <begin position="471"/>
        <end position="490"/>
    </location>
</feature>
<feature type="compositionally biased region" description="Low complexity" evidence="7">
    <location>
        <begin position="25"/>
        <end position="36"/>
    </location>
</feature>
<feature type="compositionally biased region" description="Acidic residues" evidence="7">
    <location>
        <begin position="408"/>
        <end position="421"/>
    </location>
</feature>
<dbReference type="KEGG" id="ccac:CcaHIS019_0704770"/>
<evidence type="ECO:0000313" key="9">
    <source>
        <dbReference type="Proteomes" id="UP001233271"/>
    </source>
</evidence>
<comment type="similarity">
    <text evidence="2">Belongs to the TFIIF alpha subunit family.</text>
</comment>
<dbReference type="GO" id="GO:0003677">
    <property type="term" value="F:DNA binding"/>
    <property type="evidence" value="ECO:0007669"/>
    <property type="project" value="UniProtKB-KW"/>
</dbReference>
<keyword evidence="5" id="KW-0804">Transcription</keyword>
<keyword evidence="9" id="KW-1185">Reference proteome</keyword>
<evidence type="ECO:0000256" key="3">
    <source>
        <dbReference type="ARBA" id="ARBA00023015"/>
    </source>
</evidence>
<dbReference type="AlphaFoldDB" id="A0AA48L9X8"/>
<sequence>MDEAFFLKKKTKPNAIRGRGPPRPAASTSRPPATFTRPPPRPTPKRPLRKVGLQVEPTRVSSTDGKDILTFDIVSAAPDQKQRFNVMKLNSTKEVDPGALPAPIMMNRKQPGPKNLPQLATDSEGKVIGRYVFDEEGNPVLDEEGKPTIEKRVEMDMSLVGTAPGTNNKRRGKRQTKEVFHQDVEVIKLRREEANPWVLESKNKTPESAETAAHIPEHWVGRMVEQAALPTVLLINDGTQSNFTMIPLGRTYKFEPERPFKVMDVDQAHKYFEKQSRGGAHDRWGQRQEGPGGTYVVKNEPRGLEERANRMEWNIMANKGTLPQRQPKRERYEEDYVREGRNIGRGLEGGVDEELDYDANDDFQDDDDVNTFYHDADADEEKKLQDERQKKEYRMANFTFGDRSQIEDKEEEDDDDDDDDLFGDKQKLSKDGKRLRRLQRKQALGEDADLFESSDDDDDDSDSSDEEDEKEKDKDKDKDRRQPGSAEKSRAGSRAGSRAPDGRSGSPAPRHHPGGQRPPGAGAQLLAKRAASRGVSPRPPGASGSSRAGSPLARGSSPVQREVSPAVRSGSPALPRGSSPVPATREGTPSGHTKPGKRKATGSPLDPNAGGRPASRPPGKRKSEEAEATGGKKRKTGSATPALPTELDKDDFPGMIKREAVLDWLRKQPGPIRMAVAISEWSPTITAPSSKPLKIRNRDRFLAFVREFTDRVLTNPDAPPPKDPNIKPDRSLRLKAEFQR</sequence>
<evidence type="ECO:0000256" key="2">
    <source>
        <dbReference type="ARBA" id="ARBA00005249"/>
    </source>
</evidence>
<keyword evidence="6" id="KW-0539">Nucleus</keyword>
<dbReference type="GeneID" id="85498766"/>
<dbReference type="PANTHER" id="PTHR13011">
    <property type="entry name" value="TFIIF-ALPHA"/>
    <property type="match status" value="1"/>
</dbReference>
<comment type="subcellular location">
    <subcellularLocation>
        <location evidence="1">Nucleus</location>
    </subcellularLocation>
</comment>
<feature type="compositionally biased region" description="Acidic residues" evidence="7">
    <location>
        <begin position="350"/>
        <end position="369"/>
    </location>
</feature>
<dbReference type="Proteomes" id="UP001233271">
    <property type="component" value="Chromosome 7b"/>
</dbReference>
<feature type="region of interest" description="Disordered" evidence="7">
    <location>
        <begin position="712"/>
        <end position="740"/>
    </location>
</feature>
<name>A0AA48L9X8_9TREE</name>
<dbReference type="GO" id="GO:0016251">
    <property type="term" value="F:RNA polymerase II general transcription initiation factor activity"/>
    <property type="evidence" value="ECO:0007669"/>
    <property type="project" value="TreeGrafter"/>
</dbReference>
<evidence type="ECO:0000256" key="7">
    <source>
        <dbReference type="SAM" id="MobiDB-lite"/>
    </source>
</evidence>
<dbReference type="GO" id="GO:0005674">
    <property type="term" value="C:transcription factor TFIIF complex"/>
    <property type="evidence" value="ECO:0007669"/>
    <property type="project" value="TreeGrafter"/>
</dbReference>
<evidence type="ECO:0000256" key="6">
    <source>
        <dbReference type="ARBA" id="ARBA00023242"/>
    </source>
</evidence>